<evidence type="ECO:0000313" key="3">
    <source>
        <dbReference type="Proteomes" id="UP000070700"/>
    </source>
</evidence>
<dbReference type="CDD" id="cd09917">
    <property type="entry name" value="F-box_SF"/>
    <property type="match status" value="1"/>
</dbReference>
<sequence length="374" mass="42132">MSIDRSPALFGDLPDELLIQILGDLSARDLSAICLVSKKLNKLADPILHKSVAFDHPRHHVSFSESLARRPRRGSLIHEVRLEYPSEELSEVMAIPESPHPLRFDHFSHTISTMSNLENLEVSVPEALSHGIGNLFNGPFDLACLKTCSLFYQREDGGYWDLQENIHIFSHPTLESLTIRRAKLDQRGFESLEKPENTALKELHLLECDINDDALADILLHPEALQEITITQVADPTPELEESPLDIGDYILALSSANHSLVTITIDFPTLVAKHALRLREFQALKSLTLRDYQLIGQGHPRLHSVGLPPILEKLNLLGRLGEDEEIAELLCYTLEHTLARQQCTIAVSEKEHKIPVEIIEACKKSEHFHLEID</sequence>
<dbReference type="STRING" id="149040.A0A132B7A1"/>
<dbReference type="EMBL" id="KQ947436">
    <property type="protein sequence ID" value="KUJ08221.1"/>
    <property type="molecule type" value="Genomic_DNA"/>
</dbReference>
<dbReference type="OrthoDB" id="2522477at2759"/>
<reference evidence="2 3" key="1">
    <citation type="submission" date="2015-10" db="EMBL/GenBank/DDBJ databases">
        <title>Full genome of DAOMC 229536 Phialocephala scopiformis, a fungal endophyte of spruce producing the potent anti-insectan compound rugulosin.</title>
        <authorList>
            <consortium name="DOE Joint Genome Institute"/>
            <person name="Walker A.K."/>
            <person name="Frasz S.L."/>
            <person name="Seifert K.A."/>
            <person name="Miller J.D."/>
            <person name="Mondo S.J."/>
            <person name="Labutti K."/>
            <person name="Lipzen A."/>
            <person name="Dockter R."/>
            <person name="Kennedy M."/>
            <person name="Grigoriev I.V."/>
            <person name="Spatafora J.W."/>
        </authorList>
    </citation>
    <scope>NUCLEOTIDE SEQUENCE [LARGE SCALE GENOMIC DNA]</scope>
    <source>
        <strain evidence="2 3">CBS 120377</strain>
    </source>
</reference>
<gene>
    <name evidence="2" type="ORF">LY89DRAFT_711686</name>
</gene>
<dbReference type="GeneID" id="28827645"/>
<dbReference type="SMART" id="SM00256">
    <property type="entry name" value="FBOX"/>
    <property type="match status" value="1"/>
</dbReference>
<dbReference type="InterPro" id="IPR032675">
    <property type="entry name" value="LRR_dom_sf"/>
</dbReference>
<feature type="domain" description="F-box" evidence="1">
    <location>
        <begin position="7"/>
        <end position="57"/>
    </location>
</feature>
<dbReference type="InterPro" id="IPR036047">
    <property type="entry name" value="F-box-like_dom_sf"/>
</dbReference>
<dbReference type="SUPFAM" id="SSF81383">
    <property type="entry name" value="F-box domain"/>
    <property type="match status" value="1"/>
</dbReference>
<accession>A0A132B7A1</accession>
<dbReference type="InParanoid" id="A0A132B7A1"/>
<proteinExistence type="predicted"/>
<evidence type="ECO:0000259" key="1">
    <source>
        <dbReference type="PROSITE" id="PS50181"/>
    </source>
</evidence>
<dbReference type="KEGG" id="psco:LY89DRAFT_711686"/>
<protein>
    <recommendedName>
        <fullName evidence="1">F-box domain-containing protein</fullName>
    </recommendedName>
</protein>
<dbReference type="Pfam" id="PF12937">
    <property type="entry name" value="F-box-like"/>
    <property type="match status" value="1"/>
</dbReference>
<keyword evidence="3" id="KW-1185">Reference proteome</keyword>
<dbReference type="PROSITE" id="PS50181">
    <property type="entry name" value="FBOX"/>
    <property type="match status" value="1"/>
</dbReference>
<dbReference type="AlphaFoldDB" id="A0A132B7A1"/>
<dbReference type="Gene3D" id="3.80.10.10">
    <property type="entry name" value="Ribonuclease Inhibitor"/>
    <property type="match status" value="1"/>
</dbReference>
<dbReference type="Proteomes" id="UP000070700">
    <property type="component" value="Unassembled WGS sequence"/>
</dbReference>
<dbReference type="RefSeq" id="XP_018062576.1">
    <property type="nucleotide sequence ID" value="XM_018217919.1"/>
</dbReference>
<organism evidence="2 3">
    <name type="scientific">Mollisia scopiformis</name>
    <name type="common">Conifer needle endophyte fungus</name>
    <name type="synonym">Phialocephala scopiformis</name>
    <dbReference type="NCBI Taxonomy" id="149040"/>
    <lineage>
        <taxon>Eukaryota</taxon>
        <taxon>Fungi</taxon>
        <taxon>Dikarya</taxon>
        <taxon>Ascomycota</taxon>
        <taxon>Pezizomycotina</taxon>
        <taxon>Leotiomycetes</taxon>
        <taxon>Helotiales</taxon>
        <taxon>Mollisiaceae</taxon>
        <taxon>Mollisia</taxon>
    </lineage>
</organism>
<name>A0A132B7A1_MOLSC</name>
<dbReference type="Gene3D" id="1.20.1280.50">
    <property type="match status" value="1"/>
</dbReference>
<evidence type="ECO:0000313" key="2">
    <source>
        <dbReference type="EMBL" id="KUJ08221.1"/>
    </source>
</evidence>
<dbReference type="InterPro" id="IPR001810">
    <property type="entry name" value="F-box_dom"/>
</dbReference>
<dbReference type="SUPFAM" id="SSF52047">
    <property type="entry name" value="RNI-like"/>
    <property type="match status" value="1"/>
</dbReference>